<dbReference type="Proteomes" id="UP001224890">
    <property type="component" value="Unassembled WGS sequence"/>
</dbReference>
<sequence length="415" mass="45941">MGNVESCQFADALSQVCQRKSGDISVDRLLAPEFLEALEEFLKHIKSNWDKFPSSVADIVKDKLLPRFDPKEDPKGDPEAWVHQQIVREPADDFPNHLYDHLVSLRKSKITFEVAKRNVLLIAFSNLQIQRDSGPDRGALSKYLITVKEKNSEQEIRKIRNNCNDFTTAGRRLQSWLGNLGGSGALICGLYIAMSTEQSAEKLAELVVQNSLERCGRLVDALLKSYETEARVWVNSQTPPGRKRKREISAALPQSSPRTAIADYRQTTSPLMTADNTLQHVDNTLHLPIRGHSEVLDHSPRAFPAEASYPAAAQDTGDPCDSSAAPLELISTPVLEAGDEELVGNVSEVPSLEPVSVSNAIVLVEGNRSYRDAPVIIQQLQATCRIVSFREYSGTGQRFINGTIDGQEVECTSFQ</sequence>
<organism evidence="2 3">
    <name type="scientific">Colletotrichum godetiae</name>
    <dbReference type="NCBI Taxonomy" id="1209918"/>
    <lineage>
        <taxon>Eukaryota</taxon>
        <taxon>Fungi</taxon>
        <taxon>Dikarya</taxon>
        <taxon>Ascomycota</taxon>
        <taxon>Pezizomycotina</taxon>
        <taxon>Sordariomycetes</taxon>
        <taxon>Hypocreomycetidae</taxon>
        <taxon>Glomerellales</taxon>
        <taxon>Glomerellaceae</taxon>
        <taxon>Colletotrichum</taxon>
        <taxon>Colletotrichum acutatum species complex</taxon>
    </lineage>
</organism>
<dbReference type="AlphaFoldDB" id="A0AAJ0EQD4"/>
<evidence type="ECO:0000313" key="3">
    <source>
        <dbReference type="Proteomes" id="UP001224890"/>
    </source>
</evidence>
<evidence type="ECO:0000313" key="2">
    <source>
        <dbReference type="EMBL" id="KAK1657348.1"/>
    </source>
</evidence>
<reference evidence="2" key="1">
    <citation type="submission" date="2021-06" db="EMBL/GenBank/DDBJ databases">
        <title>Comparative genomics, transcriptomics and evolutionary studies reveal genomic signatures of adaptation to plant cell wall in hemibiotrophic fungi.</title>
        <authorList>
            <consortium name="DOE Joint Genome Institute"/>
            <person name="Baroncelli R."/>
            <person name="Diaz J.F."/>
            <person name="Benocci T."/>
            <person name="Peng M."/>
            <person name="Battaglia E."/>
            <person name="Haridas S."/>
            <person name="Andreopoulos W."/>
            <person name="Labutti K."/>
            <person name="Pangilinan J."/>
            <person name="Floch G.L."/>
            <person name="Makela M.R."/>
            <person name="Henrissat B."/>
            <person name="Grigoriev I.V."/>
            <person name="Crouch J.A."/>
            <person name="De Vries R.P."/>
            <person name="Sukno S.A."/>
            <person name="Thon M.R."/>
        </authorList>
    </citation>
    <scope>NUCLEOTIDE SEQUENCE</scope>
    <source>
        <strain evidence="2">CBS 193.32</strain>
    </source>
</reference>
<evidence type="ECO:0000256" key="1">
    <source>
        <dbReference type="SAM" id="MobiDB-lite"/>
    </source>
</evidence>
<comment type="caution">
    <text evidence="2">The sequence shown here is derived from an EMBL/GenBank/DDBJ whole genome shotgun (WGS) entry which is preliminary data.</text>
</comment>
<keyword evidence="3" id="KW-1185">Reference proteome</keyword>
<protein>
    <submittedName>
        <fullName evidence="2">Uncharacterized protein</fullName>
    </submittedName>
</protein>
<dbReference type="RefSeq" id="XP_060422112.1">
    <property type="nucleotide sequence ID" value="XM_060567582.1"/>
</dbReference>
<gene>
    <name evidence="2" type="ORF">BDP55DRAFT_440040</name>
</gene>
<dbReference type="GeneID" id="85452108"/>
<name>A0AAJ0EQD4_9PEZI</name>
<accession>A0AAJ0EQD4</accession>
<dbReference type="EMBL" id="JAHMHR010000095">
    <property type="protein sequence ID" value="KAK1657348.1"/>
    <property type="molecule type" value="Genomic_DNA"/>
</dbReference>
<feature type="region of interest" description="Disordered" evidence="1">
    <location>
        <begin position="237"/>
        <end position="256"/>
    </location>
</feature>
<proteinExistence type="predicted"/>